<accession>A0ACC2E9M2</accession>
<organism evidence="1 2">
    <name type="scientific">Diphasiastrum complanatum</name>
    <name type="common">Issler's clubmoss</name>
    <name type="synonym">Lycopodium complanatum</name>
    <dbReference type="NCBI Taxonomy" id="34168"/>
    <lineage>
        <taxon>Eukaryota</taxon>
        <taxon>Viridiplantae</taxon>
        <taxon>Streptophyta</taxon>
        <taxon>Embryophyta</taxon>
        <taxon>Tracheophyta</taxon>
        <taxon>Lycopodiopsida</taxon>
        <taxon>Lycopodiales</taxon>
        <taxon>Lycopodiaceae</taxon>
        <taxon>Lycopodioideae</taxon>
        <taxon>Diphasiastrum</taxon>
    </lineage>
</organism>
<evidence type="ECO:0000313" key="2">
    <source>
        <dbReference type="Proteomes" id="UP001162992"/>
    </source>
</evidence>
<keyword evidence="2" id="KW-1185">Reference proteome</keyword>
<dbReference type="Proteomes" id="UP001162992">
    <property type="component" value="Chromosome 3"/>
</dbReference>
<evidence type="ECO:0000313" key="1">
    <source>
        <dbReference type="EMBL" id="KAJ7563166.1"/>
    </source>
</evidence>
<reference evidence="2" key="1">
    <citation type="journal article" date="2024" name="Proc. Natl. Acad. Sci. U.S.A.">
        <title>Extraordinary preservation of gene collinearity over three hundred million years revealed in homosporous lycophytes.</title>
        <authorList>
            <person name="Li C."/>
            <person name="Wickell D."/>
            <person name="Kuo L.Y."/>
            <person name="Chen X."/>
            <person name="Nie B."/>
            <person name="Liao X."/>
            <person name="Peng D."/>
            <person name="Ji J."/>
            <person name="Jenkins J."/>
            <person name="Williams M."/>
            <person name="Shu S."/>
            <person name="Plott C."/>
            <person name="Barry K."/>
            <person name="Rajasekar S."/>
            <person name="Grimwood J."/>
            <person name="Han X."/>
            <person name="Sun S."/>
            <person name="Hou Z."/>
            <person name="He W."/>
            <person name="Dai G."/>
            <person name="Sun C."/>
            <person name="Schmutz J."/>
            <person name="Leebens-Mack J.H."/>
            <person name="Li F.W."/>
            <person name="Wang L."/>
        </authorList>
    </citation>
    <scope>NUCLEOTIDE SEQUENCE [LARGE SCALE GENOMIC DNA]</scope>
    <source>
        <strain evidence="2">cv. PW_Plant_1</strain>
    </source>
</reference>
<name>A0ACC2E9M2_DIPCM</name>
<protein>
    <submittedName>
        <fullName evidence="1">Uncharacterized protein</fullName>
    </submittedName>
</protein>
<proteinExistence type="predicted"/>
<dbReference type="EMBL" id="CM055094">
    <property type="protein sequence ID" value="KAJ7563166.1"/>
    <property type="molecule type" value="Genomic_DNA"/>
</dbReference>
<gene>
    <name evidence="1" type="ORF">O6H91_03G098800</name>
</gene>
<sequence>MAYQYIRAHPKSVASSLLICVIIDLLFLSRTSVAHIAKKSNFSLHGKLDSPRNSLPVSRINDRLRTLNKPGVKTIHSSDGDIIDCVPIDQQLAFAHPKLKNHKLQKRPSSGTAESALNHFTKMGRSNKFGQLWHQNGRCPSTTVPVRRVTAEDIRRAGSVERHGRKFYQPPMPISVTQFQTTGHEHALAYVNDNQYYGAHASINVWRPNVETSRDFSLSQIWLLAGSFDGDDLNSIEAGWQVFPELYGDTNPRLFIYWTNDGYQTTGCYNLLCSGFVQVSSDIALGGSLFPDSVYDGTQYEIQLLIWKDPVTGNWWMKFGDNDLVGYWPAGIFKHLSVAASLVQWGGEVYSKQLSGQHTTTQMGNGDFPQEGISRASYFRDLFYVDATNHLVQPNYIQTIVDSPNCYSIQLSNKNGLENSFYYGRPGLNPNCP</sequence>
<comment type="caution">
    <text evidence="1">The sequence shown here is derived from an EMBL/GenBank/DDBJ whole genome shotgun (WGS) entry which is preliminary data.</text>
</comment>